<evidence type="ECO:0000256" key="2">
    <source>
        <dbReference type="ARBA" id="ARBA00022723"/>
    </source>
</evidence>
<keyword evidence="4" id="KW-0413">Isomerase</keyword>
<dbReference type="PANTHER" id="PTHR22573">
    <property type="entry name" value="PHOSPHOHEXOMUTASE FAMILY MEMBER"/>
    <property type="match status" value="1"/>
</dbReference>
<keyword evidence="3" id="KW-0460">Magnesium</keyword>
<comment type="caution">
    <text evidence="6">The sequence shown here is derived from an EMBL/GenBank/DDBJ whole genome shotgun (WGS) entry which is preliminary data.</text>
</comment>
<proteinExistence type="predicted"/>
<dbReference type="EMBL" id="JBJUIK010000008">
    <property type="protein sequence ID" value="KAL3521477.1"/>
    <property type="molecule type" value="Genomic_DNA"/>
</dbReference>
<dbReference type="SUPFAM" id="SSF55957">
    <property type="entry name" value="Phosphoglucomutase, C-terminal domain"/>
    <property type="match status" value="1"/>
</dbReference>
<keyword evidence="5" id="KW-0119">Carbohydrate metabolism</keyword>
<evidence type="ECO:0000256" key="4">
    <source>
        <dbReference type="ARBA" id="ARBA00023235"/>
    </source>
</evidence>
<evidence type="ECO:0000313" key="6">
    <source>
        <dbReference type="EMBL" id="KAL3521477.1"/>
    </source>
</evidence>
<dbReference type="Gene3D" id="3.30.310.50">
    <property type="entry name" value="Alpha-D-phosphohexomutase, C-terminal domain"/>
    <property type="match status" value="1"/>
</dbReference>
<evidence type="ECO:0000256" key="5">
    <source>
        <dbReference type="ARBA" id="ARBA00023277"/>
    </source>
</evidence>
<name>A0ABD2ZTG9_9GENT</name>
<dbReference type="InterPro" id="IPR036900">
    <property type="entry name" value="A-D-PHexomutase_C_sf"/>
</dbReference>
<protein>
    <submittedName>
        <fullName evidence="6">Uncharacterized protein</fullName>
    </submittedName>
</protein>
<evidence type="ECO:0000313" key="7">
    <source>
        <dbReference type="Proteomes" id="UP001630127"/>
    </source>
</evidence>
<keyword evidence="2" id="KW-0479">Metal-binding</keyword>
<sequence length="206" mass="23688">MPTSGALDRVAQKLNLPFYENEHVAIRCPLVGNFLEILWMLENCQFVGKKVLELVLITFVKKMAYGNYVLHLADDFNYADPVDGSIASKQGYWLCWATVRLYIEQFEPDVSKHNLDAQAALKPLIVLIVCGENMLFRDRYFRLEDIAKHNLFEVMVATGELQSKIYRLDKETFGYCASYWFIERWRAATILVPGHVMVVCLCPSPP</sequence>
<keyword evidence="7" id="KW-1185">Reference proteome</keyword>
<dbReference type="InterPro" id="IPR045244">
    <property type="entry name" value="PGM"/>
</dbReference>
<gene>
    <name evidence="6" type="ORF">ACH5RR_019626</name>
</gene>
<reference evidence="6 7" key="1">
    <citation type="submission" date="2024-11" db="EMBL/GenBank/DDBJ databases">
        <title>A near-complete genome assembly of Cinchona calisaya.</title>
        <authorList>
            <person name="Lian D.C."/>
            <person name="Zhao X.W."/>
            <person name="Wei L."/>
        </authorList>
    </citation>
    <scope>NUCLEOTIDE SEQUENCE [LARGE SCALE GENOMIC DNA]</scope>
    <source>
        <tissue evidence="6">Nenye</tissue>
    </source>
</reference>
<dbReference type="AlphaFoldDB" id="A0ABD2ZTG9"/>
<dbReference type="Proteomes" id="UP001630127">
    <property type="component" value="Unassembled WGS sequence"/>
</dbReference>
<evidence type="ECO:0000256" key="3">
    <source>
        <dbReference type="ARBA" id="ARBA00022842"/>
    </source>
</evidence>
<dbReference type="GO" id="GO:0016853">
    <property type="term" value="F:isomerase activity"/>
    <property type="evidence" value="ECO:0007669"/>
    <property type="project" value="UniProtKB-KW"/>
</dbReference>
<dbReference type="PANTHER" id="PTHR22573:SF59">
    <property type="entry name" value="PHOSPHOGLUCOMUTASE, CHLOROPLASTIC"/>
    <property type="match status" value="1"/>
</dbReference>
<accession>A0ABD2ZTG9</accession>
<comment type="cofactor">
    <cofactor evidence="1">
        <name>Mg(2+)</name>
        <dbReference type="ChEBI" id="CHEBI:18420"/>
    </cofactor>
</comment>
<dbReference type="GO" id="GO:0046872">
    <property type="term" value="F:metal ion binding"/>
    <property type="evidence" value="ECO:0007669"/>
    <property type="project" value="UniProtKB-KW"/>
</dbReference>
<organism evidence="6 7">
    <name type="scientific">Cinchona calisaya</name>
    <dbReference type="NCBI Taxonomy" id="153742"/>
    <lineage>
        <taxon>Eukaryota</taxon>
        <taxon>Viridiplantae</taxon>
        <taxon>Streptophyta</taxon>
        <taxon>Embryophyta</taxon>
        <taxon>Tracheophyta</taxon>
        <taxon>Spermatophyta</taxon>
        <taxon>Magnoliopsida</taxon>
        <taxon>eudicotyledons</taxon>
        <taxon>Gunneridae</taxon>
        <taxon>Pentapetalae</taxon>
        <taxon>asterids</taxon>
        <taxon>lamiids</taxon>
        <taxon>Gentianales</taxon>
        <taxon>Rubiaceae</taxon>
        <taxon>Cinchonoideae</taxon>
        <taxon>Cinchoneae</taxon>
        <taxon>Cinchona</taxon>
    </lineage>
</organism>
<evidence type="ECO:0000256" key="1">
    <source>
        <dbReference type="ARBA" id="ARBA00001946"/>
    </source>
</evidence>